<comment type="catalytic activity">
    <reaction evidence="13">
        <text>a primary alcohol + NAD(+) = an aldehyde + NADH + H(+)</text>
        <dbReference type="Rhea" id="RHEA:10736"/>
        <dbReference type="ChEBI" id="CHEBI:15378"/>
        <dbReference type="ChEBI" id="CHEBI:15734"/>
        <dbReference type="ChEBI" id="CHEBI:17478"/>
        <dbReference type="ChEBI" id="CHEBI:57540"/>
        <dbReference type="ChEBI" id="CHEBI:57945"/>
        <dbReference type="EC" id="1.1.1.1"/>
    </reaction>
</comment>
<dbReference type="FunFam" id="3.40.50.720:FF:000003">
    <property type="entry name" value="S-(hydroxymethyl)glutathione dehydrogenase"/>
    <property type="match status" value="1"/>
</dbReference>
<dbReference type="FunFam" id="3.90.180.10:FF:000001">
    <property type="entry name" value="S-(hydroxymethyl)glutathione dehydrogenase"/>
    <property type="match status" value="1"/>
</dbReference>
<reference evidence="16 18" key="1">
    <citation type="submission" date="2014-06" db="EMBL/GenBank/DDBJ databases">
        <title>Genomes of Alteromonas australica, a world apart.</title>
        <authorList>
            <person name="Gonzaga A."/>
            <person name="Lopez-Perez M."/>
            <person name="Rodriguez-Valera F."/>
        </authorList>
    </citation>
    <scope>NUCLEOTIDE SEQUENCE [LARGE SCALE GENOMIC DNA]</scope>
    <source>
        <strain evidence="16 18">H 17</strain>
    </source>
</reference>
<evidence type="ECO:0000256" key="2">
    <source>
        <dbReference type="ARBA" id="ARBA00010902"/>
    </source>
</evidence>
<dbReference type="Gene3D" id="3.40.50.720">
    <property type="entry name" value="NAD(P)-binding Rossmann-like Domain"/>
    <property type="match status" value="1"/>
</dbReference>
<dbReference type="InterPro" id="IPR014183">
    <property type="entry name" value="ADH_3"/>
</dbReference>
<dbReference type="PATRIC" id="fig|589873.4.peg.3328"/>
<dbReference type="Pfam" id="PF00107">
    <property type="entry name" value="ADH_zinc_N"/>
    <property type="match status" value="1"/>
</dbReference>
<comment type="function">
    <text evidence="8">Has high formaldehyde dehydrogenase activity in the presence of glutathione and catalyzes the oxidation of normal alcohols in a reaction that is not GSH-dependent. In addition, hemithiolacetals other than those formed from GSH, including omega-thiol fatty acids, also are substrates. Also acts as a S-nitroso-glutathione reductase by catalyzing the NADH-dependent reduction of S-nitrosoglutathione.</text>
</comment>
<evidence type="ECO:0000256" key="4">
    <source>
        <dbReference type="ARBA" id="ARBA00022723"/>
    </source>
</evidence>
<evidence type="ECO:0000256" key="7">
    <source>
        <dbReference type="ARBA" id="ARBA00023027"/>
    </source>
</evidence>
<evidence type="ECO:0000256" key="14">
    <source>
        <dbReference type="RuleBase" id="RU362016"/>
    </source>
</evidence>
<dbReference type="KEGG" id="aal:EP13_14770"/>
<evidence type="ECO:0000256" key="13">
    <source>
        <dbReference type="ARBA" id="ARBA00049243"/>
    </source>
</evidence>
<comment type="catalytic activity">
    <reaction evidence="10 14">
        <text>S-(hydroxymethyl)glutathione + NAD(+) = S-formylglutathione + NADH + H(+)</text>
        <dbReference type="Rhea" id="RHEA:19985"/>
        <dbReference type="ChEBI" id="CHEBI:15378"/>
        <dbReference type="ChEBI" id="CHEBI:57540"/>
        <dbReference type="ChEBI" id="CHEBI:57688"/>
        <dbReference type="ChEBI" id="CHEBI:57945"/>
        <dbReference type="ChEBI" id="CHEBI:58758"/>
        <dbReference type="EC" id="1.1.1.284"/>
    </reaction>
</comment>
<dbReference type="PANTHER" id="PTHR43880:SF12">
    <property type="entry name" value="ALCOHOL DEHYDROGENASE CLASS-3"/>
    <property type="match status" value="1"/>
</dbReference>
<evidence type="ECO:0000256" key="9">
    <source>
        <dbReference type="ARBA" id="ARBA00047793"/>
    </source>
</evidence>
<evidence type="ECO:0000313" key="16">
    <source>
        <dbReference type="EMBL" id="AIF99845.1"/>
    </source>
</evidence>
<dbReference type="InterPro" id="IPR036291">
    <property type="entry name" value="NAD(P)-bd_dom_sf"/>
</dbReference>
<dbReference type="OrthoDB" id="9770544at2"/>
<evidence type="ECO:0000256" key="3">
    <source>
        <dbReference type="ARBA" id="ARBA00021865"/>
    </source>
</evidence>
<evidence type="ECO:0000256" key="12">
    <source>
        <dbReference type="ARBA" id="ARBA00049164"/>
    </source>
</evidence>
<evidence type="ECO:0000313" key="19">
    <source>
        <dbReference type="Proteomes" id="UP000264779"/>
    </source>
</evidence>
<dbReference type="GO" id="GO:0004022">
    <property type="term" value="F:alcohol dehydrogenase (NAD+) activity"/>
    <property type="evidence" value="ECO:0007669"/>
    <property type="project" value="UniProtKB-EC"/>
</dbReference>
<organism evidence="16 18">
    <name type="scientific">Alteromonas australica</name>
    <dbReference type="NCBI Taxonomy" id="589873"/>
    <lineage>
        <taxon>Bacteria</taxon>
        <taxon>Pseudomonadati</taxon>
        <taxon>Pseudomonadota</taxon>
        <taxon>Gammaproteobacteria</taxon>
        <taxon>Alteromonadales</taxon>
        <taxon>Alteromonadaceae</taxon>
        <taxon>Alteromonas/Salinimonas group</taxon>
        <taxon>Alteromonas</taxon>
    </lineage>
</organism>
<dbReference type="InterPro" id="IPR020843">
    <property type="entry name" value="ER"/>
</dbReference>
<comment type="similarity">
    <text evidence="2 14">Belongs to the zinc-containing alcohol dehydrogenase family. Class-III subfamily.</text>
</comment>
<evidence type="ECO:0000256" key="8">
    <source>
        <dbReference type="ARBA" id="ARBA00045226"/>
    </source>
</evidence>
<dbReference type="KEGG" id="aaus:EP12_15335"/>
<dbReference type="PANTHER" id="PTHR43880">
    <property type="entry name" value="ALCOHOL DEHYDROGENASE"/>
    <property type="match status" value="1"/>
</dbReference>
<accession>A0A075P4H5</accession>
<dbReference type="EMBL" id="DONK01000005">
    <property type="protein sequence ID" value="HBU49720.1"/>
    <property type="molecule type" value="Genomic_DNA"/>
</dbReference>
<sequence>MSLALKDGQTHIKSKAAVAWGPGEPLKMEELDVELPKKGEVLVRIIATGVCHTDAFTLSGEDPEGVFPAVLGHEGGGIVEMVGEGVTSVEVGDHVIPLYTAECGECKFCTSGKTNLCQAVRETQGKGLMPDGTSRFSKDGEPIYHYMGCSTFSEYTVLPEISLAKVNKSAPLEEVCLLGCGVTTGMGAVLNTAKVQEGDTVAIFGLGGIGLSAIIGARMAGASRIIGIDINESKFELASQLGATDLVNPKNYDKPIQEVIVEMTEGGVDYSFECIGNVNVMRSALECCHKGWGESVIIGVAGAGQEISTRPFQLVTGRVWRGSAFGGVKGRSELPGIVERYLDGEFGLQEFITHTMGLAEINDAFDLMHKGESIRSVVHMNK</sequence>
<keyword evidence="6 14" id="KW-0560">Oxidoreductase</keyword>
<dbReference type="Gene3D" id="3.90.180.10">
    <property type="entry name" value="Medium-chain alcohol dehydrogenases, catalytic domain"/>
    <property type="match status" value="1"/>
</dbReference>
<evidence type="ECO:0000256" key="1">
    <source>
        <dbReference type="ARBA" id="ARBA00001947"/>
    </source>
</evidence>
<keyword evidence="4 14" id="KW-0479">Metal-binding</keyword>
<dbReference type="GO" id="GO:0046294">
    <property type="term" value="P:formaldehyde catabolic process"/>
    <property type="evidence" value="ECO:0007669"/>
    <property type="project" value="InterPro"/>
</dbReference>
<dbReference type="NCBIfam" id="TIGR02818">
    <property type="entry name" value="adh_III_F_hyde"/>
    <property type="match status" value="1"/>
</dbReference>
<reference evidence="17 19" key="2">
    <citation type="journal article" date="2018" name="Nat. Biotechnol.">
        <title>A standardized bacterial taxonomy based on genome phylogeny substantially revises the tree of life.</title>
        <authorList>
            <person name="Parks D.H."/>
            <person name="Chuvochina M."/>
            <person name="Waite D.W."/>
            <person name="Rinke C."/>
            <person name="Skarshewski A."/>
            <person name="Chaumeil P.A."/>
            <person name="Hugenholtz P."/>
        </authorList>
    </citation>
    <scope>NUCLEOTIDE SEQUENCE [LARGE SCALE GENOMIC DNA]</scope>
    <source>
        <strain evidence="17">UBA11621</strain>
    </source>
</reference>
<dbReference type="SUPFAM" id="SSF51735">
    <property type="entry name" value="NAD(P)-binding Rossmann-fold domains"/>
    <property type="match status" value="1"/>
</dbReference>
<dbReference type="InterPro" id="IPR013154">
    <property type="entry name" value="ADH-like_N"/>
</dbReference>
<dbReference type="SUPFAM" id="SSF50129">
    <property type="entry name" value="GroES-like"/>
    <property type="match status" value="2"/>
</dbReference>
<keyword evidence="5 14" id="KW-0862">Zinc</keyword>
<dbReference type="CDD" id="cd08300">
    <property type="entry name" value="alcohol_DH_class_III"/>
    <property type="match status" value="1"/>
</dbReference>
<keyword evidence="7 14" id="KW-0520">NAD</keyword>
<comment type="catalytic activity">
    <reaction evidence="12">
        <text>a secondary alcohol + NAD(+) = a ketone + NADH + H(+)</text>
        <dbReference type="Rhea" id="RHEA:10740"/>
        <dbReference type="ChEBI" id="CHEBI:15378"/>
        <dbReference type="ChEBI" id="CHEBI:17087"/>
        <dbReference type="ChEBI" id="CHEBI:35681"/>
        <dbReference type="ChEBI" id="CHEBI:57540"/>
        <dbReference type="ChEBI" id="CHEBI:57945"/>
        <dbReference type="EC" id="1.1.1.1"/>
    </reaction>
</comment>
<evidence type="ECO:0000313" key="17">
    <source>
        <dbReference type="EMBL" id="HBU49720.1"/>
    </source>
</evidence>
<dbReference type="GO" id="GO:0008270">
    <property type="term" value="F:zinc ion binding"/>
    <property type="evidence" value="ECO:0007669"/>
    <property type="project" value="InterPro"/>
</dbReference>
<dbReference type="Pfam" id="PF08240">
    <property type="entry name" value="ADH_N"/>
    <property type="match status" value="1"/>
</dbReference>
<comment type="cofactor">
    <cofactor evidence="1 14">
        <name>Zn(2+)</name>
        <dbReference type="ChEBI" id="CHEBI:29105"/>
    </cofactor>
</comment>
<gene>
    <name evidence="17" type="ORF">DEB45_00555</name>
    <name evidence="16" type="ORF">EP13_14770</name>
</gene>
<name>A0A075P4H5_9ALTE</name>
<comment type="catalytic activity">
    <reaction evidence="11">
        <text>S-nitrosoglutathione + NADH + H(+) = S-(hydroxysulfenamide)glutathione + NAD(+)</text>
        <dbReference type="Rhea" id="RHEA:78371"/>
        <dbReference type="ChEBI" id="CHEBI:15378"/>
        <dbReference type="ChEBI" id="CHEBI:57540"/>
        <dbReference type="ChEBI" id="CHEBI:57945"/>
        <dbReference type="ChEBI" id="CHEBI:145544"/>
        <dbReference type="ChEBI" id="CHEBI:229723"/>
    </reaction>
    <physiologicalReaction direction="left-to-right" evidence="11">
        <dbReference type="Rhea" id="RHEA:78372"/>
    </physiologicalReaction>
</comment>
<dbReference type="InterPro" id="IPR002328">
    <property type="entry name" value="ADH_Zn_CS"/>
</dbReference>
<dbReference type="InterPro" id="IPR011032">
    <property type="entry name" value="GroES-like_sf"/>
</dbReference>
<dbReference type="Proteomes" id="UP000264779">
    <property type="component" value="Unassembled WGS sequence"/>
</dbReference>
<evidence type="ECO:0000256" key="10">
    <source>
        <dbReference type="ARBA" id="ARBA00048110"/>
    </source>
</evidence>
<dbReference type="EMBL" id="CP008849">
    <property type="protein sequence ID" value="AIF99845.1"/>
    <property type="molecule type" value="Genomic_DNA"/>
</dbReference>
<dbReference type="AlphaFoldDB" id="A0A075P4H5"/>
<evidence type="ECO:0000313" key="18">
    <source>
        <dbReference type="Proteomes" id="UP000056090"/>
    </source>
</evidence>
<proteinExistence type="inferred from homology"/>
<dbReference type="RefSeq" id="WP_044057903.1">
    <property type="nucleotide sequence ID" value="NZ_CAJXAX010000002.1"/>
</dbReference>
<keyword evidence="18" id="KW-1185">Reference proteome</keyword>
<dbReference type="SMART" id="SM00829">
    <property type="entry name" value="PKS_ER"/>
    <property type="match status" value="1"/>
</dbReference>
<dbReference type="GeneID" id="78256156"/>
<comment type="catalytic activity">
    <reaction evidence="9">
        <text>S-(hydroxymethyl)glutathione + NADP(+) = S-formylglutathione + NADPH + H(+)</text>
        <dbReference type="Rhea" id="RHEA:19981"/>
        <dbReference type="ChEBI" id="CHEBI:15378"/>
        <dbReference type="ChEBI" id="CHEBI:57688"/>
        <dbReference type="ChEBI" id="CHEBI:57783"/>
        <dbReference type="ChEBI" id="CHEBI:58349"/>
        <dbReference type="ChEBI" id="CHEBI:58758"/>
        <dbReference type="EC" id="1.1.1.284"/>
    </reaction>
</comment>
<evidence type="ECO:0000256" key="6">
    <source>
        <dbReference type="ARBA" id="ARBA00023002"/>
    </source>
</evidence>
<evidence type="ECO:0000259" key="15">
    <source>
        <dbReference type="SMART" id="SM00829"/>
    </source>
</evidence>
<dbReference type="Proteomes" id="UP000056090">
    <property type="component" value="Chromosome"/>
</dbReference>
<evidence type="ECO:0000256" key="5">
    <source>
        <dbReference type="ARBA" id="ARBA00022833"/>
    </source>
</evidence>
<dbReference type="GO" id="GO:0051903">
    <property type="term" value="F:S-(hydroxymethyl)glutathione dehydrogenase [NAD(P)+] activity"/>
    <property type="evidence" value="ECO:0007669"/>
    <property type="project" value="UniProtKB-EC"/>
</dbReference>
<dbReference type="EC" id="1.1.1.284" evidence="14"/>
<evidence type="ECO:0000256" key="11">
    <source>
        <dbReference type="ARBA" id="ARBA00048942"/>
    </source>
</evidence>
<dbReference type="InterPro" id="IPR013149">
    <property type="entry name" value="ADH-like_C"/>
</dbReference>
<dbReference type="PROSITE" id="PS00059">
    <property type="entry name" value="ADH_ZINC"/>
    <property type="match status" value="1"/>
</dbReference>
<dbReference type="eggNOG" id="COG1062">
    <property type="taxonomic scope" value="Bacteria"/>
</dbReference>
<dbReference type="GO" id="GO:0005829">
    <property type="term" value="C:cytosol"/>
    <property type="evidence" value="ECO:0007669"/>
    <property type="project" value="TreeGrafter"/>
</dbReference>
<protein>
    <recommendedName>
        <fullName evidence="3 14">S-(hydroxymethyl)glutathione dehydrogenase</fullName>
        <ecNumber evidence="14">1.1.1.284</ecNumber>
    </recommendedName>
</protein>
<feature type="domain" description="Enoyl reductase (ER)" evidence="15">
    <location>
        <begin position="21"/>
        <end position="378"/>
    </location>
</feature>